<evidence type="ECO:0000259" key="8">
    <source>
        <dbReference type="Pfam" id="PF07715"/>
    </source>
</evidence>
<keyword evidence="5 7" id="KW-0472">Membrane</keyword>
<dbReference type="EMBL" id="JACNYK010000003">
    <property type="protein sequence ID" value="MBD1426684.1"/>
    <property type="molecule type" value="Genomic_DNA"/>
</dbReference>
<proteinExistence type="inferred from homology"/>
<dbReference type="NCBIfam" id="TIGR04056">
    <property type="entry name" value="OMP_RagA_SusC"/>
    <property type="match status" value="1"/>
</dbReference>
<evidence type="ECO:0000256" key="1">
    <source>
        <dbReference type="ARBA" id="ARBA00004571"/>
    </source>
</evidence>
<dbReference type="SUPFAM" id="SSF56935">
    <property type="entry name" value="Porins"/>
    <property type="match status" value="1"/>
</dbReference>
<evidence type="ECO:0000256" key="7">
    <source>
        <dbReference type="PROSITE-ProRule" id="PRU01360"/>
    </source>
</evidence>
<keyword evidence="4 7" id="KW-0812">Transmembrane</keyword>
<dbReference type="Pfam" id="PF07715">
    <property type="entry name" value="Plug"/>
    <property type="match status" value="1"/>
</dbReference>
<dbReference type="Proteomes" id="UP000606494">
    <property type="component" value="Unassembled WGS sequence"/>
</dbReference>
<evidence type="ECO:0000256" key="3">
    <source>
        <dbReference type="ARBA" id="ARBA00022452"/>
    </source>
</evidence>
<protein>
    <submittedName>
        <fullName evidence="9">TonB-dependent receptor</fullName>
    </submittedName>
</protein>
<name>A0ABR7Y5W0_9SPHI</name>
<organism evidence="9 10">
    <name type="scientific">Sphingobacterium arenae</name>
    <dbReference type="NCBI Taxonomy" id="1280598"/>
    <lineage>
        <taxon>Bacteria</taxon>
        <taxon>Pseudomonadati</taxon>
        <taxon>Bacteroidota</taxon>
        <taxon>Sphingobacteriia</taxon>
        <taxon>Sphingobacteriales</taxon>
        <taxon>Sphingobacteriaceae</taxon>
        <taxon>Sphingobacterium</taxon>
    </lineage>
</organism>
<dbReference type="Gene3D" id="2.40.170.20">
    <property type="entry name" value="TonB-dependent receptor, beta-barrel domain"/>
    <property type="match status" value="1"/>
</dbReference>
<dbReference type="InterPro" id="IPR039426">
    <property type="entry name" value="TonB-dep_rcpt-like"/>
</dbReference>
<keyword evidence="10" id="KW-1185">Reference proteome</keyword>
<evidence type="ECO:0000256" key="6">
    <source>
        <dbReference type="ARBA" id="ARBA00023237"/>
    </source>
</evidence>
<sequence>MATLQVNASAIAQEVTLKKRGVKLDYVLRELQKQSGYNILFDQRIIPESATINVNYENVQLNKVLDEILVPFGIKYKQTGKNIVLNKEVKPIPKAVYINKQQTPIRGTVRDATGSPISGVTVSLNDGGGDDVQTAQNGTFSISAQSQDRLTFTYVGKEPVTITVGNERELSIVLKDQMVMMDEMVVVAYGQQKKRNLTGSVASVGSEEIEKTTLQDPISILQGRAPGVQITSNSGAPGGEMTIRVRGNSSLNSGNNPLFVVDGVPIESNSLSSLNGTENFGLNPLADINPSDIASIEILKDAASTAIYGSRAANGVVLITTKRGAEGKAQITANFMSGVSSITRHLSVLNAAQYRSAVIDSYRNMDNPEEPFWTVLDSLNPSNNGDIDWQRELLRSAGQYKVDLAVRGGSDKVQYAWSNSYLDQDGIIINNNYKRITSRLNVDFKISDRLKIGQSLAYTNGTNNRINAGGTGNLSVIRELLVRPPVMSMYFPDGSLNGYQLGRRNPVGIAMHATHYNKSHRLIGSEYLEYEILDGLSFRSNLHFDLITMKEDEFMPSILDYREGYNTGAVRSTNNITWSNENILRYNKVFAKDHNFGALLGFSLQDWRFERTGLNGMFFPSDDIRTLNAASVISNKDSDGADINTVGESAMLSYFGRTSYDYKGKYLAEVNLRVDGSSRFGRDKRFGFFPSASAGWRFTDEPFMEGIRSVMNDGKVRFSMGSTGNHAIGNYTSQGEFLVGLNYLDFSGAAPSVMPNSGLTWETTVQYNAGLDLSFLANRITLNADYYVKNTHDLLYAVPIPTTTGFGVITQNIGDIQNKGVEFLLSTKNLVGNFGWSTNFNISANRNHIISLPESLLTNGYIQNGTFHILREGQPIGTFYGWRFDGVYARDEDNVNGVTQGSASGRAFQGGDPIWHDLNGDGVINDDDRQIIGNAEPTFFGGISNDFTYKNFSLNVLFQFSYGNDIYSEINHQRNAIVRYNNLSTDALRRWREQGDLTDYPRPVRDDPMQSESRVQSRWVEDGSYIRLKNLNLRYRFPSTWVSRIGIRSLDAFVTGTNLITWTKYTGFDPDVNSYSGLRVGVDEGSYPQSRTFIFGLNIGL</sequence>
<evidence type="ECO:0000313" key="9">
    <source>
        <dbReference type="EMBL" id="MBD1426684.1"/>
    </source>
</evidence>
<dbReference type="InterPro" id="IPR036942">
    <property type="entry name" value="Beta-barrel_TonB_sf"/>
</dbReference>
<dbReference type="InterPro" id="IPR023996">
    <property type="entry name" value="TonB-dep_OMP_SusC/RagA"/>
</dbReference>
<keyword evidence="2 7" id="KW-0813">Transport</keyword>
<dbReference type="InterPro" id="IPR037066">
    <property type="entry name" value="Plug_dom_sf"/>
</dbReference>
<feature type="domain" description="TonB-dependent receptor plug" evidence="8">
    <location>
        <begin position="193"/>
        <end position="316"/>
    </location>
</feature>
<dbReference type="PROSITE" id="PS52016">
    <property type="entry name" value="TONB_DEPENDENT_REC_3"/>
    <property type="match status" value="1"/>
</dbReference>
<evidence type="ECO:0000313" key="10">
    <source>
        <dbReference type="Proteomes" id="UP000606494"/>
    </source>
</evidence>
<gene>
    <name evidence="9" type="ORF">H8B17_13920</name>
</gene>
<dbReference type="InterPro" id="IPR023997">
    <property type="entry name" value="TonB-dep_OMP_SusC/RagA_CS"/>
</dbReference>
<dbReference type="Gene3D" id="2.170.130.10">
    <property type="entry name" value="TonB-dependent receptor, plug domain"/>
    <property type="match status" value="1"/>
</dbReference>
<keyword evidence="3 7" id="KW-1134">Transmembrane beta strand</keyword>
<dbReference type="InterPro" id="IPR008969">
    <property type="entry name" value="CarboxyPept-like_regulatory"/>
</dbReference>
<evidence type="ECO:0000256" key="5">
    <source>
        <dbReference type="ARBA" id="ARBA00023136"/>
    </source>
</evidence>
<comment type="similarity">
    <text evidence="7">Belongs to the TonB-dependent receptor family.</text>
</comment>
<dbReference type="NCBIfam" id="TIGR04057">
    <property type="entry name" value="SusC_RagA_signa"/>
    <property type="match status" value="1"/>
</dbReference>
<dbReference type="Gene3D" id="2.60.40.1120">
    <property type="entry name" value="Carboxypeptidase-like, regulatory domain"/>
    <property type="match status" value="1"/>
</dbReference>
<dbReference type="SUPFAM" id="SSF49464">
    <property type="entry name" value="Carboxypeptidase regulatory domain-like"/>
    <property type="match status" value="1"/>
</dbReference>
<keyword evidence="6 7" id="KW-0998">Cell outer membrane</keyword>
<dbReference type="InterPro" id="IPR012910">
    <property type="entry name" value="Plug_dom"/>
</dbReference>
<evidence type="ECO:0000256" key="4">
    <source>
        <dbReference type="ARBA" id="ARBA00022692"/>
    </source>
</evidence>
<evidence type="ECO:0000256" key="2">
    <source>
        <dbReference type="ARBA" id="ARBA00022448"/>
    </source>
</evidence>
<accession>A0ABR7Y5W0</accession>
<keyword evidence="9" id="KW-0675">Receptor</keyword>
<reference evidence="9 10" key="1">
    <citation type="submission" date="2020-08" db="EMBL/GenBank/DDBJ databases">
        <title>Sphingobacterium sp. DN00404 isolated from aquaculture water.</title>
        <authorList>
            <person name="Zhang M."/>
        </authorList>
    </citation>
    <scope>NUCLEOTIDE SEQUENCE [LARGE SCALE GENOMIC DNA]</scope>
    <source>
        <strain evidence="9 10">KCTC 32294</strain>
    </source>
</reference>
<dbReference type="Pfam" id="PF13715">
    <property type="entry name" value="CarbopepD_reg_2"/>
    <property type="match status" value="1"/>
</dbReference>
<comment type="subcellular location">
    <subcellularLocation>
        <location evidence="1 7">Cell outer membrane</location>
        <topology evidence="1 7">Multi-pass membrane protein</topology>
    </subcellularLocation>
</comment>
<comment type="caution">
    <text evidence="9">The sequence shown here is derived from an EMBL/GenBank/DDBJ whole genome shotgun (WGS) entry which is preliminary data.</text>
</comment>